<gene>
    <name evidence="1" type="ORF">PIB30_035823</name>
</gene>
<keyword evidence="2" id="KW-1185">Reference proteome</keyword>
<name>A0ABU6YDW3_9FABA</name>
<proteinExistence type="predicted"/>
<organism evidence="1 2">
    <name type="scientific">Stylosanthes scabra</name>
    <dbReference type="NCBI Taxonomy" id="79078"/>
    <lineage>
        <taxon>Eukaryota</taxon>
        <taxon>Viridiplantae</taxon>
        <taxon>Streptophyta</taxon>
        <taxon>Embryophyta</taxon>
        <taxon>Tracheophyta</taxon>
        <taxon>Spermatophyta</taxon>
        <taxon>Magnoliopsida</taxon>
        <taxon>eudicotyledons</taxon>
        <taxon>Gunneridae</taxon>
        <taxon>Pentapetalae</taxon>
        <taxon>rosids</taxon>
        <taxon>fabids</taxon>
        <taxon>Fabales</taxon>
        <taxon>Fabaceae</taxon>
        <taxon>Papilionoideae</taxon>
        <taxon>50 kb inversion clade</taxon>
        <taxon>dalbergioids sensu lato</taxon>
        <taxon>Dalbergieae</taxon>
        <taxon>Pterocarpus clade</taxon>
        <taxon>Stylosanthes</taxon>
    </lineage>
</organism>
<dbReference type="EMBL" id="JASCZI010241828">
    <property type="protein sequence ID" value="MED6207433.1"/>
    <property type="molecule type" value="Genomic_DNA"/>
</dbReference>
<evidence type="ECO:0000313" key="1">
    <source>
        <dbReference type="EMBL" id="MED6207433.1"/>
    </source>
</evidence>
<comment type="caution">
    <text evidence="1">The sequence shown here is derived from an EMBL/GenBank/DDBJ whole genome shotgun (WGS) entry which is preliminary data.</text>
</comment>
<dbReference type="Proteomes" id="UP001341840">
    <property type="component" value="Unassembled WGS sequence"/>
</dbReference>
<evidence type="ECO:0000313" key="2">
    <source>
        <dbReference type="Proteomes" id="UP001341840"/>
    </source>
</evidence>
<reference evidence="1 2" key="1">
    <citation type="journal article" date="2023" name="Plants (Basel)">
        <title>Bridging the Gap: Combining Genomics and Transcriptomics Approaches to Understand Stylosanthes scabra, an Orphan Legume from the Brazilian Caatinga.</title>
        <authorList>
            <person name="Ferreira-Neto J.R.C."/>
            <person name="da Silva M.D."/>
            <person name="Binneck E."/>
            <person name="de Melo N.F."/>
            <person name="da Silva R.H."/>
            <person name="de Melo A.L.T.M."/>
            <person name="Pandolfi V."/>
            <person name="Bustamante F.O."/>
            <person name="Brasileiro-Vidal A.C."/>
            <person name="Benko-Iseppon A.M."/>
        </authorList>
    </citation>
    <scope>NUCLEOTIDE SEQUENCE [LARGE SCALE GENOMIC DNA]</scope>
    <source>
        <tissue evidence="1">Leaves</tissue>
    </source>
</reference>
<protein>
    <submittedName>
        <fullName evidence="1">Uncharacterized protein</fullName>
    </submittedName>
</protein>
<accession>A0ABU6YDW3</accession>
<sequence length="71" mass="8591">MAHIHKKEKCRKFKALQEISILQFFKTQDVMDKVMYDELFKIFNREKEVSSYSDPYFGLPLKKEQNRDETA</sequence>